<evidence type="ECO:0000259" key="1">
    <source>
        <dbReference type="Pfam" id="PF01261"/>
    </source>
</evidence>
<dbReference type="InterPro" id="IPR013022">
    <property type="entry name" value="Xyl_isomerase-like_TIM-brl"/>
</dbReference>
<accession>A0A1N6ZXX6</accession>
<protein>
    <submittedName>
        <fullName evidence="2">Sugar phosphate isomerase/epimerase</fullName>
    </submittedName>
</protein>
<dbReference type="EMBL" id="FTNC01000020">
    <property type="protein sequence ID" value="SIR31700.1"/>
    <property type="molecule type" value="Genomic_DNA"/>
</dbReference>
<name>A0A1N6ZXX6_9FIRM</name>
<dbReference type="STRING" id="56779.SAMN05421834_12020"/>
<dbReference type="PANTHER" id="PTHR12110">
    <property type="entry name" value="HYDROXYPYRUVATE ISOMERASE"/>
    <property type="match status" value="1"/>
</dbReference>
<dbReference type="InterPro" id="IPR050312">
    <property type="entry name" value="IolE/XylAMocC-like"/>
</dbReference>
<feature type="domain" description="Xylose isomerase-like TIM barrel" evidence="1">
    <location>
        <begin position="20"/>
        <end position="246"/>
    </location>
</feature>
<dbReference type="Pfam" id="PF01261">
    <property type="entry name" value="AP_endonuc_2"/>
    <property type="match status" value="1"/>
</dbReference>
<reference evidence="3" key="1">
    <citation type="submission" date="2017-01" db="EMBL/GenBank/DDBJ databases">
        <authorList>
            <person name="Varghese N."/>
            <person name="Submissions S."/>
        </authorList>
    </citation>
    <scope>NUCLEOTIDE SEQUENCE [LARGE SCALE GENOMIC DNA]</scope>
    <source>
        <strain evidence="3">ATCC 700103</strain>
    </source>
</reference>
<dbReference type="Proteomes" id="UP000185669">
    <property type="component" value="Unassembled WGS sequence"/>
</dbReference>
<evidence type="ECO:0000313" key="2">
    <source>
        <dbReference type="EMBL" id="SIR31700.1"/>
    </source>
</evidence>
<sequence length="271" mass="31371">MKLSFSTLACTDWEIEKVVNFAAANNYDGVELRAREPHLSTDFNQQERKRIKNLFRKNNLEIPCITAYTRFGYQDDELRQNNIRQLKKMIDLAADVGAEYIRTFGPAPDNTFSLQKVIGWIRESFLEIDDYAAEKGVKVLLESHDDLCLGKDLIKIFEGAGLKSCGVLWDAAHSVRAGEKIAETVSYLKDYIYHVHLKDWIKLADGEDYYVLLGAGELKVNKLLNCLQDINYKGYLSLEWEKMWHPEIEESEISIIQYSRKMKNDFLKNIK</sequence>
<dbReference type="InterPro" id="IPR036237">
    <property type="entry name" value="Xyl_isomerase-like_sf"/>
</dbReference>
<gene>
    <name evidence="2" type="ORF">SAMN05421834_12020</name>
</gene>
<proteinExistence type="predicted"/>
<organism evidence="2 3">
    <name type="scientific">Halanaerobium kushneri</name>
    <dbReference type="NCBI Taxonomy" id="56779"/>
    <lineage>
        <taxon>Bacteria</taxon>
        <taxon>Bacillati</taxon>
        <taxon>Bacillota</taxon>
        <taxon>Clostridia</taxon>
        <taxon>Halanaerobiales</taxon>
        <taxon>Halanaerobiaceae</taxon>
        <taxon>Halanaerobium</taxon>
    </lineage>
</organism>
<keyword evidence="2" id="KW-0413">Isomerase</keyword>
<keyword evidence="3" id="KW-1185">Reference proteome</keyword>
<dbReference type="GO" id="GO:0016853">
    <property type="term" value="F:isomerase activity"/>
    <property type="evidence" value="ECO:0007669"/>
    <property type="project" value="UniProtKB-KW"/>
</dbReference>
<evidence type="ECO:0000313" key="3">
    <source>
        <dbReference type="Proteomes" id="UP000185669"/>
    </source>
</evidence>
<dbReference type="RefSeq" id="WP_076545667.1">
    <property type="nucleotide sequence ID" value="NZ_FTNC01000020.1"/>
</dbReference>
<dbReference type="Gene3D" id="3.20.20.150">
    <property type="entry name" value="Divalent-metal-dependent TIM barrel enzymes"/>
    <property type="match status" value="1"/>
</dbReference>
<dbReference type="OrthoDB" id="3185623at2"/>
<dbReference type="AlphaFoldDB" id="A0A1N6ZXX6"/>
<dbReference type="SUPFAM" id="SSF51658">
    <property type="entry name" value="Xylose isomerase-like"/>
    <property type="match status" value="1"/>
</dbReference>